<reference evidence="2" key="1">
    <citation type="submission" date="2020-03" db="EMBL/GenBank/DDBJ databases">
        <title>A high-quality chromosome-level genome assembly of a woody plant with both climbing and erect habits, Rhamnella rubrinervis.</title>
        <authorList>
            <person name="Lu Z."/>
            <person name="Yang Y."/>
            <person name="Zhu X."/>
            <person name="Sun Y."/>
        </authorList>
    </citation>
    <scope>NUCLEOTIDE SEQUENCE</scope>
    <source>
        <strain evidence="2">BYM</strain>
        <tissue evidence="2">Leaf</tissue>
    </source>
</reference>
<protein>
    <submittedName>
        <fullName evidence="2">Uncharacterized protein</fullName>
    </submittedName>
</protein>
<keyword evidence="3" id="KW-1185">Reference proteome</keyword>
<dbReference type="GO" id="GO:0006979">
    <property type="term" value="P:response to oxidative stress"/>
    <property type="evidence" value="ECO:0007669"/>
    <property type="project" value="TreeGrafter"/>
</dbReference>
<dbReference type="PANTHER" id="PTHR37223:SF1">
    <property type="entry name" value="OS08G0528601 PROTEIN"/>
    <property type="match status" value="1"/>
</dbReference>
<organism evidence="2 3">
    <name type="scientific">Rhamnella rubrinervis</name>
    <dbReference type="NCBI Taxonomy" id="2594499"/>
    <lineage>
        <taxon>Eukaryota</taxon>
        <taxon>Viridiplantae</taxon>
        <taxon>Streptophyta</taxon>
        <taxon>Embryophyta</taxon>
        <taxon>Tracheophyta</taxon>
        <taxon>Spermatophyta</taxon>
        <taxon>Magnoliopsida</taxon>
        <taxon>eudicotyledons</taxon>
        <taxon>Gunneridae</taxon>
        <taxon>Pentapetalae</taxon>
        <taxon>rosids</taxon>
        <taxon>fabids</taxon>
        <taxon>Rosales</taxon>
        <taxon>Rhamnaceae</taxon>
        <taxon>rhamnoid group</taxon>
        <taxon>Rhamneae</taxon>
        <taxon>Rhamnella</taxon>
    </lineage>
</organism>
<keyword evidence="1" id="KW-0812">Transmembrane</keyword>
<dbReference type="Proteomes" id="UP000796880">
    <property type="component" value="Unassembled WGS sequence"/>
</dbReference>
<name>A0A8K0H1X1_9ROSA</name>
<keyword evidence="1" id="KW-0472">Membrane</keyword>
<evidence type="ECO:0000313" key="3">
    <source>
        <dbReference type="Proteomes" id="UP000796880"/>
    </source>
</evidence>
<proteinExistence type="predicted"/>
<dbReference type="OrthoDB" id="779178at2759"/>
<keyword evidence="1" id="KW-1133">Transmembrane helix</keyword>
<feature type="transmembrane region" description="Helical" evidence="1">
    <location>
        <begin position="27"/>
        <end position="48"/>
    </location>
</feature>
<evidence type="ECO:0000256" key="1">
    <source>
        <dbReference type="SAM" id="Phobius"/>
    </source>
</evidence>
<gene>
    <name evidence="2" type="ORF">FNV43_RR13932</name>
</gene>
<dbReference type="PANTHER" id="PTHR37223">
    <property type="entry name" value="OS08G0528601 PROTEIN"/>
    <property type="match status" value="1"/>
</dbReference>
<sequence>MAMARRAGSRSKNESVLTRSVNKVFGFLKSAEFEILFVLFFVIAFLIFKDLMIKIVGSC</sequence>
<accession>A0A8K0H1X1</accession>
<comment type="caution">
    <text evidence="2">The sequence shown here is derived from an EMBL/GenBank/DDBJ whole genome shotgun (WGS) entry which is preliminary data.</text>
</comment>
<evidence type="ECO:0000313" key="2">
    <source>
        <dbReference type="EMBL" id="KAF3444242.1"/>
    </source>
</evidence>
<dbReference type="EMBL" id="VOIH02000006">
    <property type="protein sequence ID" value="KAF3444242.1"/>
    <property type="molecule type" value="Genomic_DNA"/>
</dbReference>
<dbReference type="AlphaFoldDB" id="A0A8K0H1X1"/>